<keyword evidence="3" id="KW-1185">Reference proteome</keyword>
<accession>A0A319DN38</accession>
<feature type="transmembrane region" description="Helical" evidence="1">
    <location>
        <begin position="35"/>
        <end position="58"/>
    </location>
</feature>
<sequence>MGSKRLASFILPITSFPTIMYPQMMKVHEVDPFRYVFIAGSCLGNGIALPFSTFLSMFEKLYH</sequence>
<keyword evidence="1" id="KW-1133">Transmembrane helix</keyword>
<evidence type="ECO:0000313" key="3">
    <source>
        <dbReference type="Proteomes" id="UP000247810"/>
    </source>
</evidence>
<proteinExistence type="predicted"/>
<evidence type="ECO:0000256" key="1">
    <source>
        <dbReference type="SAM" id="Phobius"/>
    </source>
</evidence>
<gene>
    <name evidence="2" type="ORF">BO71DRAFT_403015</name>
</gene>
<dbReference type="AlphaFoldDB" id="A0A319DN38"/>
<reference evidence="2 3" key="1">
    <citation type="submission" date="2018-02" db="EMBL/GenBank/DDBJ databases">
        <title>The genomes of Aspergillus section Nigri reveals drivers in fungal speciation.</title>
        <authorList>
            <consortium name="DOE Joint Genome Institute"/>
            <person name="Vesth T.C."/>
            <person name="Nybo J."/>
            <person name="Theobald S."/>
            <person name="Brandl J."/>
            <person name="Frisvad J.C."/>
            <person name="Nielsen K.F."/>
            <person name="Lyhne E.K."/>
            <person name="Kogle M.E."/>
            <person name="Kuo A."/>
            <person name="Riley R."/>
            <person name="Clum A."/>
            <person name="Nolan M."/>
            <person name="Lipzen A."/>
            <person name="Salamov A."/>
            <person name="Henrissat B."/>
            <person name="Wiebenga A."/>
            <person name="De vries R.P."/>
            <person name="Grigoriev I.V."/>
            <person name="Mortensen U.H."/>
            <person name="Andersen M.R."/>
            <person name="Baker S.E."/>
        </authorList>
    </citation>
    <scope>NUCLEOTIDE SEQUENCE [LARGE SCALE GENOMIC DNA]</scope>
    <source>
        <strain evidence="2 3">CBS 707.79</strain>
    </source>
</reference>
<organism evidence="2 3">
    <name type="scientific">Aspergillus ellipticus CBS 707.79</name>
    <dbReference type="NCBI Taxonomy" id="1448320"/>
    <lineage>
        <taxon>Eukaryota</taxon>
        <taxon>Fungi</taxon>
        <taxon>Dikarya</taxon>
        <taxon>Ascomycota</taxon>
        <taxon>Pezizomycotina</taxon>
        <taxon>Eurotiomycetes</taxon>
        <taxon>Eurotiomycetidae</taxon>
        <taxon>Eurotiales</taxon>
        <taxon>Aspergillaceae</taxon>
        <taxon>Aspergillus</taxon>
        <taxon>Aspergillus subgen. Circumdati</taxon>
    </lineage>
</organism>
<dbReference type="Proteomes" id="UP000247810">
    <property type="component" value="Unassembled WGS sequence"/>
</dbReference>
<keyword evidence="1" id="KW-0472">Membrane</keyword>
<protein>
    <submittedName>
        <fullName evidence="2">Uncharacterized protein</fullName>
    </submittedName>
</protein>
<dbReference type="EMBL" id="KZ826026">
    <property type="protein sequence ID" value="PYH89508.1"/>
    <property type="molecule type" value="Genomic_DNA"/>
</dbReference>
<dbReference type="VEuPathDB" id="FungiDB:BO71DRAFT_403015"/>
<keyword evidence="1" id="KW-0812">Transmembrane</keyword>
<name>A0A319DN38_9EURO</name>
<evidence type="ECO:0000313" key="2">
    <source>
        <dbReference type="EMBL" id="PYH89508.1"/>
    </source>
</evidence>